<dbReference type="SMART" id="SM00494">
    <property type="entry name" value="ChtBD2"/>
    <property type="match status" value="2"/>
</dbReference>
<protein>
    <submittedName>
        <fullName evidence="3">Putative secreted mucin</fullName>
    </submittedName>
</protein>
<dbReference type="PROSITE" id="PS50940">
    <property type="entry name" value="CHIT_BIND_II"/>
    <property type="match status" value="1"/>
</dbReference>
<dbReference type="InterPro" id="IPR036508">
    <property type="entry name" value="Chitin-bd_dom_sf"/>
</dbReference>
<proteinExistence type="evidence at transcript level"/>
<dbReference type="InterPro" id="IPR002557">
    <property type="entry name" value="Chitin-bd_dom"/>
</dbReference>
<keyword evidence="1" id="KW-0732">Signal</keyword>
<accession>U5EPT2</accession>
<name>U5EPT2_9DIPT</name>
<reference evidence="3" key="1">
    <citation type="journal article" date="2014" name="Insect Biochem. Mol. Biol.">
        <title>An insight into the sialome of the frog biting fly, Corethrella appendiculata.</title>
        <authorList>
            <person name="Ribeiro J.M.C."/>
            <person name="Chagas A.C."/>
            <person name="Pham V.M."/>
            <person name="Lounibos L.P."/>
            <person name="Calvo E."/>
        </authorList>
    </citation>
    <scope>NUCLEOTIDE SEQUENCE</scope>
    <source>
        <tissue evidence="3">Salivary glands</tissue>
    </source>
</reference>
<evidence type="ECO:0000259" key="2">
    <source>
        <dbReference type="PROSITE" id="PS50940"/>
    </source>
</evidence>
<feature type="chain" id="PRO_5004660084" evidence="1">
    <location>
        <begin position="21"/>
        <end position="275"/>
    </location>
</feature>
<sequence length="275" mass="31510">MKQNILIIVVIALTISTVNCQPEYTSGFVLVENRNRFLSNNQQQSCAALGNPEKNGVVCDSCYDYKGCAKGNSLEVLPCAKNQFCIPGVDGGNAECSFTQRSECIPRSIPCTVDDDYLPDPYNCTHYHFCRKGANNSIKLSCPSGYSFNAYDPVRGKECQRNFCSNLECSPNTLARYEKSKKYYAYCQTHTIVMFKCPKNYNFNGTNCEFVCPDVGNFPHENSRYKIPNNRIYDRYYWCDESYMPVVRFCEENEYFNNEFLQCLTREDPVETPSK</sequence>
<dbReference type="GO" id="GO:0005576">
    <property type="term" value="C:extracellular region"/>
    <property type="evidence" value="ECO:0007669"/>
    <property type="project" value="InterPro"/>
</dbReference>
<dbReference type="GO" id="GO:0008061">
    <property type="term" value="F:chitin binding"/>
    <property type="evidence" value="ECO:0007669"/>
    <property type="project" value="InterPro"/>
</dbReference>
<feature type="domain" description="Chitin-binding type-2" evidence="2">
    <location>
        <begin position="108"/>
        <end position="171"/>
    </location>
</feature>
<dbReference type="EMBL" id="GANO01004631">
    <property type="protein sequence ID" value="JAB55240.1"/>
    <property type="molecule type" value="mRNA"/>
</dbReference>
<evidence type="ECO:0000313" key="3">
    <source>
        <dbReference type="EMBL" id="JAB55240.1"/>
    </source>
</evidence>
<dbReference type="SUPFAM" id="SSF57625">
    <property type="entry name" value="Invertebrate chitin-binding proteins"/>
    <property type="match status" value="1"/>
</dbReference>
<feature type="signal peptide" evidence="1">
    <location>
        <begin position="1"/>
        <end position="20"/>
    </location>
</feature>
<organism evidence="3">
    <name type="scientific">Corethrella appendiculata</name>
    <dbReference type="NCBI Taxonomy" id="1370023"/>
    <lineage>
        <taxon>Eukaryota</taxon>
        <taxon>Metazoa</taxon>
        <taxon>Ecdysozoa</taxon>
        <taxon>Arthropoda</taxon>
        <taxon>Hexapoda</taxon>
        <taxon>Insecta</taxon>
        <taxon>Pterygota</taxon>
        <taxon>Neoptera</taxon>
        <taxon>Endopterygota</taxon>
        <taxon>Diptera</taxon>
        <taxon>Nematocera</taxon>
        <taxon>Culicoidea</taxon>
        <taxon>Chaoboridae</taxon>
        <taxon>Corethrella</taxon>
    </lineage>
</organism>
<evidence type="ECO:0000256" key="1">
    <source>
        <dbReference type="SAM" id="SignalP"/>
    </source>
</evidence>
<dbReference type="AlphaFoldDB" id="U5EPT2"/>